<accession>A0AAD5SWQ5</accession>
<sequence>MSPADGSTRLFHNPTLQISPKYIPPPVPKKEITKLPPKDKEPVQQPFKKNQQETERPKTMKALKILSIATTTEHGLDIAEAKKIIAKEEADARISLKVSKQRVQDENDFLENNWSVGDSIGSSVGDEPICG</sequence>
<dbReference type="EMBL" id="JADGJH010001395">
    <property type="protein sequence ID" value="KAJ3114107.1"/>
    <property type="molecule type" value="Genomic_DNA"/>
</dbReference>
<protein>
    <submittedName>
        <fullName evidence="2">Uncharacterized protein</fullName>
    </submittedName>
</protein>
<evidence type="ECO:0000256" key="1">
    <source>
        <dbReference type="SAM" id="MobiDB-lite"/>
    </source>
</evidence>
<reference evidence="2" key="1">
    <citation type="submission" date="2020-05" db="EMBL/GenBank/DDBJ databases">
        <title>Phylogenomic resolution of chytrid fungi.</title>
        <authorList>
            <person name="Stajich J.E."/>
            <person name="Amses K."/>
            <person name="Simmons R."/>
            <person name="Seto K."/>
            <person name="Myers J."/>
            <person name="Bonds A."/>
            <person name="Quandt C.A."/>
            <person name="Barry K."/>
            <person name="Liu P."/>
            <person name="Grigoriev I."/>
            <person name="Longcore J.E."/>
            <person name="James T.Y."/>
        </authorList>
    </citation>
    <scope>NUCLEOTIDE SEQUENCE</scope>
    <source>
        <strain evidence="2">JEL0513</strain>
    </source>
</reference>
<evidence type="ECO:0000313" key="2">
    <source>
        <dbReference type="EMBL" id="KAJ3114107.1"/>
    </source>
</evidence>
<keyword evidence="3" id="KW-1185">Reference proteome</keyword>
<comment type="caution">
    <text evidence="2">The sequence shown here is derived from an EMBL/GenBank/DDBJ whole genome shotgun (WGS) entry which is preliminary data.</text>
</comment>
<organism evidence="2 3">
    <name type="scientific">Physocladia obscura</name>
    <dbReference type="NCBI Taxonomy" id="109957"/>
    <lineage>
        <taxon>Eukaryota</taxon>
        <taxon>Fungi</taxon>
        <taxon>Fungi incertae sedis</taxon>
        <taxon>Chytridiomycota</taxon>
        <taxon>Chytridiomycota incertae sedis</taxon>
        <taxon>Chytridiomycetes</taxon>
        <taxon>Chytridiales</taxon>
        <taxon>Chytriomycetaceae</taxon>
        <taxon>Physocladia</taxon>
    </lineage>
</organism>
<feature type="region of interest" description="Disordered" evidence="1">
    <location>
        <begin position="1"/>
        <end position="58"/>
    </location>
</feature>
<dbReference type="AlphaFoldDB" id="A0AAD5SWQ5"/>
<gene>
    <name evidence="2" type="ORF">HK100_001766</name>
</gene>
<feature type="compositionally biased region" description="Basic and acidic residues" evidence="1">
    <location>
        <begin position="28"/>
        <end position="42"/>
    </location>
</feature>
<dbReference type="Proteomes" id="UP001211907">
    <property type="component" value="Unassembled WGS sequence"/>
</dbReference>
<proteinExistence type="predicted"/>
<evidence type="ECO:0000313" key="3">
    <source>
        <dbReference type="Proteomes" id="UP001211907"/>
    </source>
</evidence>
<name>A0AAD5SWQ5_9FUNG</name>